<evidence type="ECO:0008006" key="4">
    <source>
        <dbReference type="Google" id="ProtNLM"/>
    </source>
</evidence>
<feature type="transmembrane region" description="Helical" evidence="1">
    <location>
        <begin position="27"/>
        <end position="49"/>
    </location>
</feature>
<keyword evidence="3" id="KW-1185">Reference proteome</keyword>
<evidence type="ECO:0000313" key="2">
    <source>
        <dbReference type="EMBL" id="GEC96281.1"/>
    </source>
</evidence>
<dbReference type="RefSeq" id="WP_141352439.1">
    <property type="nucleotide sequence ID" value="NZ_BJNV01000039.1"/>
</dbReference>
<keyword evidence="1" id="KW-0472">Membrane</keyword>
<dbReference type="NCBIfam" id="NF041043">
    <property type="entry name" value="BPSS1780_fam"/>
    <property type="match status" value="1"/>
</dbReference>
<proteinExistence type="predicted"/>
<sequence>MQARTLPAQRGWAWIIEGFMLWKRNPALITFLVFGYWLCLLVVAAVPFVGQVLMSLIMPALSLGIYNGCKAVGEGRKAGPDILLSGFRQNLPELVKIGGIYLIGTFAVLGLTALADDGILAELMLGKRKLDEATAEDPQLGLSLLIGALGSTPLMMAYWFAPLLAGWGRISAAKAMFFSFVACSRNWRAFLAYALGLMLVVMVPSLLIGVLALVSPLIGQLLSIALPAVFIPVVFASFYANALDVFGTITPDDAA</sequence>
<feature type="transmembrane region" description="Helical" evidence="1">
    <location>
        <begin position="190"/>
        <end position="214"/>
    </location>
</feature>
<accession>A0A4Y4CTQ0</accession>
<reference evidence="2 3" key="1">
    <citation type="submission" date="2019-06" db="EMBL/GenBank/DDBJ databases">
        <title>Whole genome shotgun sequence of Zoogloea ramigera NBRC 15342.</title>
        <authorList>
            <person name="Hosoyama A."/>
            <person name="Uohara A."/>
            <person name="Ohji S."/>
            <person name="Ichikawa N."/>
        </authorList>
    </citation>
    <scope>NUCLEOTIDE SEQUENCE [LARGE SCALE GENOMIC DNA]</scope>
    <source>
        <strain evidence="2 3">NBRC 15342</strain>
    </source>
</reference>
<feature type="transmembrane region" description="Helical" evidence="1">
    <location>
        <begin position="140"/>
        <end position="160"/>
    </location>
</feature>
<keyword evidence="1" id="KW-1133">Transmembrane helix</keyword>
<gene>
    <name evidence="2" type="ORF">ZRA01_23540</name>
</gene>
<name>A0A4Y4CTQ0_ZOORA</name>
<dbReference type="OrthoDB" id="5298483at2"/>
<protein>
    <recommendedName>
        <fullName evidence="4">Transmembrane protein</fullName>
    </recommendedName>
</protein>
<dbReference type="EMBL" id="BJNV01000039">
    <property type="protein sequence ID" value="GEC96281.1"/>
    <property type="molecule type" value="Genomic_DNA"/>
</dbReference>
<evidence type="ECO:0000313" key="3">
    <source>
        <dbReference type="Proteomes" id="UP000318422"/>
    </source>
</evidence>
<feature type="transmembrane region" description="Helical" evidence="1">
    <location>
        <begin position="220"/>
        <end position="240"/>
    </location>
</feature>
<comment type="caution">
    <text evidence="2">The sequence shown here is derived from an EMBL/GenBank/DDBJ whole genome shotgun (WGS) entry which is preliminary data.</text>
</comment>
<feature type="transmembrane region" description="Helical" evidence="1">
    <location>
        <begin position="100"/>
        <end position="120"/>
    </location>
</feature>
<organism evidence="2 3">
    <name type="scientific">Zoogloea ramigera</name>
    <dbReference type="NCBI Taxonomy" id="350"/>
    <lineage>
        <taxon>Bacteria</taxon>
        <taxon>Pseudomonadati</taxon>
        <taxon>Pseudomonadota</taxon>
        <taxon>Betaproteobacteria</taxon>
        <taxon>Rhodocyclales</taxon>
        <taxon>Zoogloeaceae</taxon>
        <taxon>Zoogloea</taxon>
    </lineage>
</organism>
<dbReference type="InterPro" id="IPR047798">
    <property type="entry name" value="BPSS1780-like"/>
</dbReference>
<dbReference type="AlphaFoldDB" id="A0A4Y4CTQ0"/>
<evidence type="ECO:0000256" key="1">
    <source>
        <dbReference type="SAM" id="Phobius"/>
    </source>
</evidence>
<keyword evidence="1" id="KW-0812">Transmembrane</keyword>
<dbReference type="Proteomes" id="UP000318422">
    <property type="component" value="Unassembled WGS sequence"/>
</dbReference>